<organism evidence="2 3">
    <name type="scientific">Reinekea blandensis MED297</name>
    <dbReference type="NCBI Taxonomy" id="314283"/>
    <lineage>
        <taxon>Bacteria</taxon>
        <taxon>Pseudomonadati</taxon>
        <taxon>Pseudomonadota</taxon>
        <taxon>Gammaproteobacteria</taxon>
        <taxon>Oceanospirillales</taxon>
        <taxon>Saccharospirillaceae</taxon>
        <taxon>Reinekea</taxon>
    </lineage>
</organism>
<dbReference type="OrthoDB" id="5452199at2"/>
<keyword evidence="1" id="KW-0732">Signal</keyword>
<sequence length="286" mass="32362">MRLITTLSRLFLLWPLLLCAETVDVYIPPDVLADYQVFLDGRDVTKIENYSGEGARRDVIEVVLFQQALARTGDRWDIRFVEQPDYGAMLDGLARGDVVASVTSLWRKDLTPRWDSLYMTTAVIERGQFEAGFYTPTVNNDALNSRTNPELRALRGVSSQNWVIDWRTLQSFGANVSHADTWGDMVTQVFAGDQDYLLAPFQPTPDLRLSLDQGDLIPIPNVKIALLGTRHYAISRTHPNGWDFNMSLHRGLMSLKKDGVVEQAFRDCGFLNPIAADWREVTYSDS</sequence>
<dbReference type="RefSeq" id="WP_008048386.1">
    <property type="nucleotide sequence ID" value="NZ_CH724155.1"/>
</dbReference>
<dbReference type="AlphaFoldDB" id="A4BDB7"/>
<evidence type="ECO:0000313" key="3">
    <source>
        <dbReference type="Proteomes" id="UP000005953"/>
    </source>
</evidence>
<gene>
    <name evidence="2" type="ORF">MED297_05914</name>
</gene>
<dbReference type="HOGENOM" id="CLU_083605_0_0_6"/>
<dbReference type="EMBL" id="AAOE01000007">
    <property type="protein sequence ID" value="EAR09861.1"/>
    <property type="molecule type" value="Genomic_DNA"/>
</dbReference>
<accession>A4BDB7</accession>
<evidence type="ECO:0008006" key="4">
    <source>
        <dbReference type="Google" id="ProtNLM"/>
    </source>
</evidence>
<dbReference type="STRING" id="314283.MED297_05914"/>
<evidence type="ECO:0000256" key="1">
    <source>
        <dbReference type="SAM" id="SignalP"/>
    </source>
</evidence>
<comment type="caution">
    <text evidence="2">The sequence shown here is derived from an EMBL/GenBank/DDBJ whole genome shotgun (WGS) entry which is preliminary data.</text>
</comment>
<dbReference type="Proteomes" id="UP000005953">
    <property type="component" value="Unassembled WGS sequence"/>
</dbReference>
<protein>
    <recommendedName>
        <fullName evidence="4">Solute-binding protein family 3/N-terminal domain-containing protein</fullName>
    </recommendedName>
</protein>
<feature type="signal peptide" evidence="1">
    <location>
        <begin position="1"/>
        <end position="20"/>
    </location>
</feature>
<keyword evidence="3" id="KW-1185">Reference proteome</keyword>
<feature type="chain" id="PRO_5002666435" description="Solute-binding protein family 3/N-terminal domain-containing protein" evidence="1">
    <location>
        <begin position="21"/>
        <end position="286"/>
    </location>
</feature>
<evidence type="ECO:0000313" key="2">
    <source>
        <dbReference type="EMBL" id="EAR09861.1"/>
    </source>
</evidence>
<name>A4BDB7_9GAMM</name>
<proteinExistence type="predicted"/>
<reference evidence="2 3" key="1">
    <citation type="submission" date="2006-02" db="EMBL/GenBank/DDBJ databases">
        <authorList>
            <person name="Pinhassi J."/>
            <person name="Pedros-Alio C."/>
            <person name="Ferriera S."/>
            <person name="Johnson J."/>
            <person name="Kravitz S."/>
            <person name="Halpern A."/>
            <person name="Remington K."/>
            <person name="Beeson K."/>
            <person name="Tran B."/>
            <person name="Rogers Y.-H."/>
            <person name="Friedman R."/>
            <person name="Venter J.C."/>
        </authorList>
    </citation>
    <scope>NUCLEOTIDE SEQUENCE [LARGE SCALE GENOMIC DNA]</scope>
    <source>
        <strain evidence="2 3">MED297</strain>
    </source>
</reference>